<dbReference type="Proteomes" id="UP000323946">
    <property type="component" value="Unassembled WGS sequence"/>
</dbReference>
<dbReference type="EMBL" id="VWPH01000001">
    <property type="protein sequence ID" value="KAA5838243.1"/>
    <property type="molecule type" value="Genomic_DNA"/>
</dbReference>
<dbReference type="SMR" id="A0A5M7C917"/>
<evidence type="ECO:0000256" key="1">
    <source>
        <dbReference type="SAM" id="MobiDB-lite"/>
    </source>
</evidence>
<feature type="compositionally biased region" description="Basic and acidic residues" evidence="1">
    <location>
        <begin position="45"/>
        <end position="62"/>
    </location>
</feature>
<comment type="caution">
    <text evidence="2">The sequence shown here is derived from an EMBL/GenBank/DDBJ whole genome shotgun (WGS) entry which is preliminary data.</text>
</comment>
<proteinExistence type="predicted"/>
<evidence type="ECO:0008006" key="4">
    <source>
        <dbReference type="Google" id="ProtNLM"/>
    </source>
</evidence>
<sequence length="69" mass="7678">MSEHPEEPETLQGAESLDEEELGGDSVERGVQPPDSWTTATESRPTPREEREGGSLDERLAEEVPDEDR</sequence>
<dbReference type="OrthoDB" id="4565554at2"/>
<dbReference type="RefSeq" id="WP_150064749.1">
    <property type="nucleotide sequence ID" value="NZ_VWPH01000001.1"/>
</dbReference>
<feature type="region of interest" description="Disordered" evidence="1">
    <location>
        <begin position="1"/>
        <end position="69"/>
    </location>
</feature>
<accession>A0A5M7C917</accession>
<reference evidence="2 3" key="1">
    <citation type="submission" date="2019-09" db="EMBL/GenBank/DDBJ databases">
        <title>Draft genome sequence of the thermophilic Saccharopolyspora hirsuta VKM Ac-666T.</title>
        <authorList>
            <person name="Lobastova T.G."/>
            <person name="Fokina V."/>
            <person name="Bragin E.Y."/>
            <person name="Shtratnikova V.Y."/>
            <person name="Starodumova I.P."/>
            <person name="Tarlachkov S.V."/>
            <person name="Donova M.V."/>
        </authorList>
    </citation>
    <scope>NUCLEOTIDE SEQUENCE [LARGE SCALE GENOMIC DNA]</scope>
    <source>
        <strain evidence="2 3">VKM Ac-666</strain>
    </source>
</reference>
<dbReference type="AlphaFoldDB" id="A0A5M7C917"/>
<name>A0A5M7C917_SACHI</name>
<organism evidence="2 3">
    <name type="scientific">Saccharopolyspora hirsuta</name>
    <dbReference type="NCBI Taxonomy" id="1837"/>
    <lineage>
        <taxon>Bacteria</taxon>
        <taxon>Bacillati</taxon>
        <taxon>Actinomycetota</taxon>
        <taxon>Actinomycetes</taxon>
        <taxon>Pseudonocardiales</taxon>
        <taxon>Pseudonocardiaceae</taxon>
        <taxon>Saccharopolyspora</taxon>
    </lineage>
</organism>
<evidence type="ECO:0000313" key="2">
    <source>
        <dbReference type="EMBL" id="KAA5838243.1"/>
    </source>
</evidence>
<evidence type="ECO:0000313" key="3">
    <source>
        <dbReference type="Proteomes" id="UP000323946"/>
    </source>
</evidence>
<protein>
    <recommendedName>
        <fullName evidence="4">DUF5709 domain-containing protein</fullName>
    </recommendedName>
</protein>
<keyword evidence="3" id="KW-1185">Reference proteome</keyword>
<gene>
    <name evidence="2" type="ORF">F1721_02000</name>
</gene>